<dbReference type="AlphaFoldDB" id="A0A072N6D4"/>
<dbReference type="STRING" id="1137280.D777_00384"/>
<dbReference type="PANTHER" id="PTHR43591">
    <property type="entry name" value="METHYLTRANSFERASE"/>
    <property type="match status" value="1"/>
</dbReference>
<keyword evidence="2" id="KW-0830">Ubiquinone</keyword>
<dbReference type="EMBL" id="ANIE01000002">
    <property type="protein sequence ID" value="KEF32822.1"/>
    <property type="molecule type" value="Genomic_DNA"/>
</dbReference>
<gene>
    <name evidence="2" type="ORF">D777_00384</name>
</gene>
<keyword evidence="3" id="KW-1185">Reference proteome</keyword>
<dbReference type="InterPro" id="IPR029063">
    <property type="entry name" value="SAM-dependent_MTases_sf"/>
</dbReference>
<evidence type="ECO:0000259" key="1">
    <source>
        <dbReference type="Pfam" id="PF08241"/>
    </source>
</evidence>
<proteinExistence type="predicted"/>
<dbReference type="PANTHER" id="PTHR43591:SF24">
    <property type="entry name" value="2-METHOXY-6-POLYPRENYL-1,4-BENZOQUINOL METHYLASE, MITOCHONDRIAL"/>
    <property type="match status" value="1"/>
</dbReference>
<dbReference type="RefSeq" id="WP_036127861.1">
    <property type="nucleotide sequence ID" value="NZ_ANIE01000002.1"/>
</dbReference>
<keyword evidence="2" id="KW-0808">Transferase</keyword>
<dbReference type="OrthoDB" id="9797252at2"/>
<name>A0A072N6D4_9GAMM</name>
<dbReference type="CDD" id="cd02440">
    <property type="entry name" value="AdoMet_MTases"/>
    <property type="match status" value="1"/>
</dbReference>
<dbReference type="Proteomes" id="UP000035057">
    <property type="component" value="Unassembled WGS sequence"/>
</dbReference>
<dbReference type="GO" id="GO:0008757">
    <property type="term" value="F:S-adenosylmethionine-dependent methyltransferase activity"/>
    <property type="evidence" value="ECO:0007669"/>
    <property type="project" value="InterPro"/>
</dbReference>
<dbReference type="Gene3D" id="3.40.50.150">
    <property type="entry name" value="Vaccinia Virus protein VP39"/>
    <property type="match status" value="1"/>
</dbReference>
<dbReference type="InterPro" id="IPR013216">
    <property type="entry name" value="Methyltransf_11"/>
</dbReference>
<keyword evidence="2" id="KW-0489">Methyltransferase</keyword>
<dbReference type="GO" id="GO:0032259">
    <property type="term" value="P:methylation"/>
    <property type="evidence" value="ECO:0007669"/>
    <property type="project" value="UniProtKB-KW"/>
</dbReference>
<sequence>MTESDLQNEIAGARAYENLHVPALFKQWCNPVLDAADINPGDNVLDVGCGTGILAREAVSRTGSHGRVTGLDPGPGMLAVARELAPNIGWEQGVAESLPYADDSFDAVVSQFGLMFFQDKAGAIREMHRVLKPGGRLAVAVWDSLEHMTAFPESVAILREHAGDAAAAALSAPFVLGDKSELVTLFHSAGVASPEITTLVGQGRFPSLQAMMEADLRGWLPVMGIHLSEEQIQTILGIAEIRLADYVTADGEMVFEAPAHIVSSTK</sequence>
<accession>A0A072N6D4</accession>
<evidence type="ECO:0000313" key="3">
    <source>
        <dbReference type="Proteomes" id="UP000035057"/>
    </source>
</evidence>
<dbReference type="Pfam" id="PF08241">
    <property type="entry name" value="Methyltransf_11"/>
    <property type="match status" value="1"/>
</dbReference>
<dbReference type="PATRIC" id="fig|1137280.3.peg.199"/>
<reference evidence="2 3" key="1">
    <citation type="submission" date="2012-12" db="EMBL/GenBank/DDBJ databases">
        <title>Genome assembly of Marinobacter sp. AK21.</title>
        <authorList>
            <person name="Khatri I."/>
            <person name="Kumar R."/>
            <person name="Vaidya B."/>
            <person name="Subramanian S."/>
            <person name="Pinnaka A."/>
        </authorList>
    </citation>
    <scope>NUCLEOTIDE SEQUENCE [LARGE SCALE GENOMIC DNA]</scope>
    <source>
        <strain evidence="2 3">AK21</strain>
    </source>
</reference>
<organism evidence="2 3">
    <name type="scientific">Marinobacter nitratireducens</name>
    <dbReference type="NCBI Taxonomy" id="1137280"/>
    <lineage>
        <taxon>Bacteria</taxon>
        <taxon>Pseudomonadati</taxon>
        <taxon>Pseudomonadota</taxon>
        <taxon>Gammaproteobacteria</taxon>
        <taxon>Pseudomonadales</taxon>
        <taxon>Marinobacteraceae</taxon>
        <taxon>Marinobacter</taxon>
    </lineage>
</organism>
<protein>
    <submittedName>
        <fullName evidence="2">Ubiquinone/menaquinone biosynthesis methyltransferase</fullName>
    </submittedName>
</protein>
<evidence type="ECO:0000313" key="2">
    <source>
        <dbReference type="EMBL" id="KEF32822.1"/>
    </source>
</evidence>
<feature type="domain" description="Methyltransferase type 11" evidence="1">
    <location>
        <begin position="45"/>
        <end position="138"/>
    </location>
</feature>
<dbReference type="SUPFAM" id="SSF53335">
    <property type="entry name" value="S-adenosyl-L-methionine-dependent methyltransferases"/>
    <property type="match status" value="1"/>
</dbReference>
<comment type="caution">
    <text evidence="2">The sequence shown here is derived from an EMBL/GenBank/DDBJ whole genome shotgun (WGS) entry which is preliminary data.</text>
</comment>